<dbReference type="InterPro" id="IPR029479">
    <property type="entry name" value="Nitroreductase"/>
</dbReference>
<evidence type="ECO:0000259" key="3">
    <source>
        <dbReference type="Pfam" id="PF00881"/>
    </source>
</evidence>
<evidence type="ECO:0000256" key="1">
    <source>
        <dbReference type="ARBA" id="ARBA00007118"/>
    </source>
</evidence>
<protein>
    <submittedName>
        <fullName evidence="4">Nitroreductase</fullName>
    </submittedName>
</protein>
<dbReference type="GO" id="GO:0016491">
    <property type="term" value="F:oxidoreductase activity"/>
    <property type="evidence" value="ECO:0007669"/>
    <property type="project" value="UniProtKB-KW"/>
</dbReference>
<dbReference type="SUPFAM" id="SSF55469">
    <property type="entry name" value="FMN-dependent nitroreductase-like"/>
    <property type="match status" value="1"/>
</dbReference>
<dbReference type="Pfam" id="PF00881">
    <property type="entry name" value="Nitroreductase"/>
    <property type="match status" value="2"/>
</dbReference>
<accession>H8G6K6</accession>
<proteinExistence type="inferred from homology"/>
<dbReference type="EMBL" id="CM001466">
    <property type="protein sequence ID" value="EHY89308.1"/>
    <property type="molecule type" value="Genomic_DNA"/>
</dbReference>
<organism evidence="4 5">
    <name type="scientific">Saccharomonospora azurea NA-128</name>
    <dbReference type="NCBI Taxonomy" id="882081"/>
    <lineage>
        <taxon>Bacteria</taxon>
        <taxon>Bacillati</taxon>
        <taxon>Actinomycetota</taxon>
        <taxon>Actinomycetes</taxon>
        <taxon>Pseudonocardiales</taxon>
        <taxon>Pseudonocardiaceae</taxon>
        <taxon>Saccharomonospora</taxon>
    </lineage>
</organism>
<keyword evidence="5" id="KW-1185">Reference proteome</keyword>
<feature type="domain" description="Nitroreductase" evidence="3">
    <location>
        <begin position="35"/>
        <end position="96"/>
    </location>
</feature>
<feature type="domain" description="Nitroreductase" evidence="3">
    <location>
        <begin position="98"/>
        <end position="176"/>
    </location>
</feature>
<dbReference type="Gene3D" id="3.40.109.10">
    <property type="entry name" value="NADH Oxidase"/>
    <property type="match status" value="1"/>
</dbReference>
<dbReference type="InterPro" id="IPR000415">
    <property type="entry name" value="Nitroreductase-like"/>
</dbReference>
<dbReference type="Proteomes" id="UP000004705">
    <property type="component" value="Chromosome"/>
</dbReference>
<sequence length="215" mass="23663">MWRRPLADLHFLPLAYSTDVSDKQALTSVKIHDIIAGRWSPRALDSEAEVSDEQLRALLEAARWAPSFGNTQPARYLVGLRGDDTYKRILDSLTESNRLWAHRAGALLLGCAVTRNEKGDVPYAEYGLGLASENLVLQAVAEGLAARQMAGFDRAAARQAFDLPDGVEPLVAIAVGVRARPEVLGEQADIERENAARMRVPLEEFALRDWGNPAF</sequence>
<evidence type="ECO:0000313" key="5">
    <source>
        <dbReference type="Proteomes" id="UP000004705"/>
    </source>
</evidence>
<dbReference type="HOGENOM" id="CLU_070764_6_1_11"/>
<comment type="similarity">
    <text evidence="1">Belongs to the nitroreductase family.</text>
</comment>
<reference evidence="4 5" key="1">
    <citation type="journal article" date="2012" name="Stand. Genomic Sci.">
        <title>Genome sequence of the soil bacterium Saccharomonospora azurea type strain (NA-128(T)).</title>
        <authorList>
            <person name="Klenk H.P."/>
            <person name="Held B."/>
            <person name="Lucas S."/>
            <person name="Lapidus A."/>
            <person name="Copeland A."/>
            <person name="Hammon N."/>
            <person name="Pitluck S."/>
            <person name="Goodwin L.A."/>
            <person name="Han C."/>
            <person name="Tapia R."/>
            <person name="Brambilla E.M."/>
            <person name="Potter G."/>
            <person name="Land M."/>
            <person name="Ivanova N."/>
            <person name="Rohde M."/>
            <person name="Goker M."/>
            <person name="Detter J.C."/>
            <person name="Kyrpides N.C."/>
            <person name="Woyke T."/>
        </authorList>
    </citation>
    <scope>NUCLEOTIDE SEQUENCE [LARGE SCALE GENOMIC DNA]</scope>
    <source>
        <strain evidence="4 5">NA-128</strain>
    </source>
</reference>
<keyword evidence="2" id="KW-0560">Oxidoreductase</keyword>
<dbReference type="PANTHER" id="PTHR43673">
    <property type="entry name" value="NAD(P)H NITROREDUCTASE YDGI-RELATED"/>
    <property type="match status" value="1"/>
</dbReference>
<dbReference type="AlphaFoldDB" id="H8G6K6"/>
<dbReference type="CDD" id="cd02138">
    <property type="entry name" value="TdsD-like"/>
    <property type="match status" value="1"/>
</dbReference>
<gene>
    <name evidence="4" type="ORF">SacazDRAFT_02402</name>
</gene>
<evidence type="ECO:0000256" key="2">
    <source>
        <dbReference type="ARBA" id="ARBA00023002"/>
    </source>
</evidence>
<name>H8G6K6_9PSEU</name>
<evidence type="ECO:0000313" key="4">
    <source>
        <dbReference type="EMBL" id="EHY89308.1"/>
    </source>
</evidence>
<dbReference type="PANTHER" id="PTHR43673:SF10">
    <property type="entry name" value="NADH DEHYDROGENASE_NAD(P)H NITROREDUCTASE XCC3605-RELATED"/>
    <property type="match status" value="1"/>
</dbReference>